<accession>A0A7J9IUV1</accession>
<feature type="non-terminal residue" evidence="2">
    <location>
        <position position="207"/>
    </location>
</feature>
<evidence type="ECO:0000256" key="1">
    <source>
        <dbReference type="SAM" id="MobiDB-lite"/>
    </source>
</evidence>
<dbReference type="PANTHER" id="PTHR31286:SF173">
    <property type="entry name" value="DUF4283 DOMAIN-CONTAINING PROTEIN"/>
    <property type="match status" value="1"/>
</dbReference>
<evidence type="ECO:0000313" key="3">
    <source>
        <dbReference type="Proteomes" id="UP000593575"/>
    </source>
</evidence>
<feature type="compositionally biased region" description="Low complexity" evidence="1">
    <location>
        <begin position="184"/>
        <end position="193"/>
    </location>
</feature>
<keyword evidence="3" id="KW-1185">Reference proteome</keyword>
<feature type="compositionally biased region" description="Basic and acidic residues" evidence="1">
    <location>
        <begin position="124"/>
        <end position="138"/>
    </location>
</feature>
<proteinExistence type="predicted"/>
<protein>
    <recommendedName>
        <fullName evidence="4">DUF4283 domain-containing protein</fullName>
    </recommendedName>
</protein>
<sequence length="207" mass="23218">VHILGFSGSLYKRSIVQENESLIGKVVKIDLQTDKGSRGQFAWFAVQVNLSKPLISKIWITSRIHRIEYESLPSICIQHGRFGHLREGKGWKKKSLKSGWWLIVGNNRKQWDQADFLENNNGDRNSKDKAKSSDNSRIEITRNKILKEKGIKVSNKSKKQKQLINGPMGVKLGIQKDRSGSGSGSRDVGSKIGSGKRIGGIKWACFT</sequence>
<dbReference type="AlphaFoldDB" id="A0A7J9IUV1"/>
<evidence type="ECO:0008006" key="4">
    <source>
        <dbReference type="Google" id="ProtNLM"/>
    </source>
</evidence>
<reference evidence="2 3" key="1">
    <citation type="journal article" date="2019" name="Genome Biol. Evol.">
        <title>Insights into the evolution of the New World diploid cottons (Gossypium, subgenus Houzingenia) based on genome sequencing.</title>
        <authorList>
            <person name="Grover C.E."/>
            <person name="Arick M.A. 2nd"/>
            <person name="Thrash A."/>
            <person name="Conover J.L."/>
            <person name="Sanders W.S."/>
            <person name="Peterson D.G."/>
            <person name="Frelichowski J.E."/>
            <person name="Scheffler J.A."/>
            <person name="Scheffler B.E."/>
            <person name="Wendel J.F."/>
        </authorList>
    </citation>
    <scope>NUCLEOTIDE SEQUENCE [LARGE SCALE GENOMIC DNA]</scope>
    <source>
        <strain evidence="2">6</strain>
        <tissue evidence="2">Leaf</tissue>
    </source>
</reference>
<comment type="caution">
    <text evidence="2">The sequence shown here is derived from an EMBL/GenBank/DDBJ whole genome shotgun (WGS) entry which is preliminary data.</text>
</comment>
<evidence type="ECO:0000313" key="2">
    <source>
        <dbReference type="EMBL" id="MBA0825902.1"/>
    </source>
</evidence>
<name>A0A7J9IUV1_9ROSI</name>
<dbReference type="PANTHER" id="PTHR31286">
    <property type="entry name" value="GLYCINE-RICH CELL WALL STRUCTURAL PROTEIN 1.8-LIKE"/>
    <property type="match status" value="1"/>
</dbReference>
<dbReference type="Proteomes" id="UP000593575">
    <property type="component" value="Unassembled WGS sequence"/>
</dbReference>
<feature type="region of interest" description="Disordered" evidence="1">
    <location>
        <begin position="117"/>
        <end position="138"/>
    </location>
</feature>
<organism evidence="2 3">
    <name type="scientific">Gossypium armourianum</name>
    <dbReference type="NCBI Taxonomy" id="34283"/>
    <lineage>
        <taxon>Eukaryota</taxon>
        <taxon>Viridiplantae</taxon>
        <taxon>Streptophyta</taxon>
        <taxon>Embryophyta</taxon>
        <taxon>Tracheophyta</taxon>
        <taxon>Spermatophyta</taxon>
        <taxon>Magnoliopsida</taxon>
        <taxon>eudicotyledons</taxon>
        <taxon>Gunneridae</taxon>
        <taxon>Pentapetalae</taxon>
        <taxon>rosids</taxon>
        <taxon>malvids</taxon>
        <taxon>Malvales</taxon>
        <taxon>Malvaceae</taxon>
        <taxon>Malvoideae</taxon>
        <taxon>Gossypium</taxon>
    </lineage>
</organism>
<feature type="region of interest" description="Disordered" evidence="1">
    <location>
        <begin position="156"/>
        <end position="193"/>
    </location>
</feature>
<dbReference type="EMBL" id="JABFAE010000004">
    <property type="protein sequence ID" value="MBA0825902.1"/>
    <property type="molecule type" value="Genomic_DNA"/>
</dbReference>
<dbReference type="InterPro" id="IPR040256">
    <property type="entry name" value="At4g02000-like"/>
</dbReference>
<gene>
    <name evidence="2" type="ORF">Goarm_010810</name>
</gene>